<sequence length="77" mass="8859">MTFLGGSLPTPDTWPIYLLQMDTLPFAQTSCWKRAVEPFRRLVKISRLVERQKCNQYKQRSGCCVEVPEGKSVVPSR</sequence>
<name>A0A0E9RAL3_ANGAN</name>
<protein>
    <submittedName>
        <fullName evidence="1">Uncharacterized protein</fullName>
    </submittedName>
</protein>
<reference evidence="1" key="2">
    <citation type="journal article" date="2015" name="Fish Shellfish Immunol.">
        <title>Early steps in the European eel (Anguilla anguilla)-Vibrio vulnificus interaction in the gills: Role of the RtxA13 toxin.</title>
        <authorList>
            <person name="Callol A."/>
            <person name="Pajuelo D."/>
            <person name="Ebbesson L."/>
            <person name="Teles M."/>
            <person name="MacKenzie S."/>
            <person name="Amaro C."/>
        </authorList>
    </citation>
    <scope>NUCLEOTIDE SEQUENCE</scope>
</reference>
<accession>A0A0E9RAL3</accession>
<proteinExistence type="predicted"/>
<dbReference type="AlphaFoldDB" id="A0A0E9RAL3"/>
<dbReference type="EMBL" id="GBXM01082770">
    <property type="protein sequence ID" value="JAH25807.1"/>
    <property type="molecule type" value="Transcribed_RNA"/>
</dbReference>
<reference evidence="1" key="1">
    <citation type="submission" date="2014-11" db="EMBL/GenBank/DDBJ databases">
        <authorList>
            <person name="Amaro Gonzalez C."/>
        </authorList>
    </citation>
    <scope>NUCLEOTIDE SEQUENCE</scope>
</reference>
<evidence type="ECO:0000313" key="1">
    <source>
        <dbReference type="EMBL" id="JAH25807.1"/>
    </source>
</evidence>
<organism evidence="1">
    <name type="scientific">Anguilla anguilla</name>
    <name type="common">European freshwater eel</name>
    <name type="synonym">Muraena anguilla</name>
    <dbReference type="NCBI Taxonomy" id="7936"/>
    <lineage>
        <taxon>Eukaryota</taxon>
        <taxon>Metazoa</taxon>
        <taxon>Chordata</taxon>
        <taxon>Craniata</taxon>
        <taxon>Vertebrata</taxon>
        <taxon>Euteleostomi</taxon>
        <taxon>Actinopterygii</taxon>
        <taxon>Neopterygii</taxon>
        <taxon>Teleostei</taxon>
        <taxon>Anguilliformes</taxon>
        <taxon>Anguillidae</taxon>
        <taxon>Anguilla</taxon>
    </lineage>
</organism>